<dbReference type="OrthoDB" id="1726708at2"/>
<name>A0A521DKF4_9BACL</name>
<keyword evidence="4" id="KW-1133">Transmembrane helix</keyword>
<feature type="transmembrane region" description="Helical" evidence="4">
    <location>
        <begin position="311"/>
        <end position="330"/>
    </location>
</feature>
<dbReference type="PANTHER" id="PTHR22550">
    <property type="entry name" value="SPORE GERMINATION PROTEIN"/>
    <property type="match status" value="1"/>
</dbReference>
<evidence type="ECO:0000256" key="4">
    <source>
        <dbReference type="SAM" id="Phobius"/>
    </source>
</evidence>
<evidence type="ECO:0000313" key="6">
    <source>
        <dbReference type="Proteomes" id="UP000315636"/>
    </source>
</evidence>
<proteinExistence type="inferred from homology"/>
<evidence type="ECO:0000256" key="3">
    <source>
        <dbReference type="SAM" id="MobiDB-lite"/>
    </source>
</evidence>
<dbReference type="EMBL" id="FXTI01000006">
    <property type="protein sequence ID" value="SMO72176.1"/>
    <property type="molecule type" value="Genomic_DNA"/>
</dbReference>
<keyword evidence="6" id="KW-1185">Reference proteome</keyword>
<dbReference type="GO" id="GO:0016020">
    <property type="term" value="C:membrane"/>
    <property type="evidence" value="ECO:0007669"/>
    <property type="project" value="InterPro"/>
</dbReference>
<evidence type="ECO:0000313" key="5">
    <source>
        <dbReference type="EMBL" id="SMO72176.1"/>
    </source>
</evidence>
<feature type="compositionally biased region" description="Basic residues" evidence="3">
    <location>
        <begin position="1"/>
        <end position="14"/>
    </location>
</feature>
<dbReference type="Proteomes" id="UP000315636">
    <property type="component" value="Unassembled WGS sequence"/>
</dbReference>
<evidence type="ECO:0000256" key="1">
    <source>
        <dbReference type="ARBA" id="ARBA00005278"/>
    </source>
</evidence>
<accession>A0A521DKF4</accession>
<dbReference type="PANTHER" id="PTHR22550:SF5">
    <property type="entry name" value="LEUCINE ZIPPER PROTEIN 4"/>
    <property type="match status" value="1"/>
</dbReference>
<organism evidence="5 6">
    <name type="scientific">Melghirimyces algeriensis</name>
    <dbReference type="NCBI Taxonomy" id="910412"/>
    <lineage>
        <taxon>Bacteria</taxon>
        <taxon>Bacillati</taxon>
        <taxon>Bacillota</taxon>
        <taxon>Bacilli</taxon>
        <taxon>Bacillales</taxon>
        <taxon>Thermoactinomycetaceae</taxon>
        <taxon>Melghirimyces</taxon>
    </lineage>
</organism>
<keyword evidence="2 4" id="KW-0472">Membrane</keyword>
<dbReference type="AlphaFoldDB" id="A0A521DKF4"/>
<dbReference type="InterPro" id="IPR050768">
    <property type="entry name" value="UPF0353/GerABKA_families"/>
</dbReference>
<feature type="transmembrane region" description="Helical" evidence="4">
    <location>
        <begin position="407"/>
        <end position="425"/>
    </location>
</feature>
<dbReference type="PIRSF" id="PIRSF005690">
    <property type="entry name" value="GerBA"/>
    <property type="match status" value="1"/>
</dbReference>
<comment type="similarity">
    <text evidence="1">Belongs to the GerABKA family.</text>
</comment>
<dbReference type="Pfam" id="PF03323">
    <property type="entry name" value="GerA"/>
    <property type="match status" value="1"/>
</dbReference>
<gene>
    <name evidence="5" type="ORF">SAMN06264849_106107</name>
</gene>
<keyword evidence="4" id="KW-0812">Transmembrane</keyword>
<feature type="region of interest" description="Disordered" evidence="3">
    <location>
        <begin position="1"/>
        <end position="22"/>
    </location>
</feature>
<dbReference type="RefSeq" id="WP_142505806.1">
    <property type="nucleotide sequence ID" value="NZ_FXTI01000006.1"/>
</dbReference>
<reference evidence="5 6" key="1">
    <citation type="submission" date="2017-05" db="EMBL/GenBank/DDBJ databases">
        <authorList>
            <person name="Varghese N."/>
            <person name="Submissions S."/>
        </authorList>
    </citation>
    <scope>NUCLEOTIDE SEQUENCE [LARGE SCALE GENOMIC DNA]</scope>
    <source>
        <strain evidence="5 6">DSM 45474</strain>
    </source>
</reference>
<feature type="transmembrane region" description="Helical" evidence="4">
    <location>
        <begin position="273"/>
        <end position="291"/>
    </location>
</feature>
<dbReference type="GO" id="GO:0009847">
    <property type="term" value="P:spore germination"/>
    <property type="evidence" value="ECO:0007669"/>
    <property type="project" value="InterPro"/>
</dbReference>
<protein>
    <submittedName>
        <fullName evidence="5">Spore germination protein KA</fullName>
    </submittedName>
</protein>
<feature type="transmembrane region" description="Helical" evidence="4">
    <location>
        <begin position="437"/>
        <end position="461"/>
    </location>
</feature>
<feature type="transmembrane region" description="Helical" evidence="4">
    <location>
        <begin position="382"/>
        <end position="401"/>
    </location>
</feature>
<dbReference type="InterPro" id="IPR004995">
    <property type="entry name" value="Spore_Ger"/>
</dbReference>
<evidence type="ECO:0000256" key="2">
    <source>
        <dbReference type="ARBA" id="ARBA00023136"/>
    </source>
</evidence>
<sequence length="522" mass="58994">MPQWKRWSRNKGRQKPMSQEKPDTVWLKSDLTENLLHIKQSFGNSSDLNIREIFLDRDEKICMAVLYMEGLADENQVQHFVIKPLIHDENNYMDGYDSFLEYIKMRVIAGGSVQDLHDYHSVYTSLLSGRTVILSEGIPRGIAVSSQGLESRNVSEPITETVIRGPHEAFCESLRKNIALLRWRIKSPNLWLETRKIGRVTGTNVAIMYINGIVNEKVLKELHSRLDRIDLDGVLESGYIEQLIQDEKYSPFPTIDNTERPDIATAALLEGRVILLVDGTPFVLILPVVFPQLLQSPEDYYNKTDYGFVRILRYISLFVSLLAPSLYVAVTTFHQEMLHTTLLISLAAQREGIPFPAFVEAVLMEFIFETLREAGLRMLRPVGTAITIVGALVLGEAAVQAGLVSPAMVIVVSITAISSFAIPSYELRLPIRALRFLFMALAASFGLYGIVLGGITLLLHLTSLRSFGIPYMSPLAPFNIEGQKDTLFRFPLWLMKTRPRLISQYNRVRQQSTGPRKPDSRP</sequence>